<evidence type="ECO:0000313" key="7">
    <source>
        <dbReference type="EMBL" id="OGL80299.1"/>
    </source>
</evidence>
<organism evidence="7 8">
    <name type="scientific">Candidatus Uhrbacteria bacterium RIFCSPLOWO2_01_FULL_47_25</name>
    <dbReference type="NCBI Taxonomy" id="1802402"/>
    <lineage>
        <taxon>Bacteria</taxon>
        <taxon>Candidatus Uhriibacteriota</taxon>
    </lineage>
</organism>
<dbReference type="PANTHER" id="PTHR30250">
    <property type="entry name" value="PST FAMILY PREDICTED COLANIC ACID TRANSPORTER"/>
    <property type="match status" value="1"/>
</dbReference>
<dbReference type="AlphaFoldDB" id="A0A1F7UPW9"/>
<evidence type="ECO:0008006" key="9">
    <source>
        <dbReference type="Google" id="ProtNLM"/>
    </source>
</evidence>
<comment type="caution">
    <text evidence="7">The sequence shown here is derived from an EMBL/GenBank/DDBJ whole genome shotgun (WGS) entry which is preliminary data.</text>
</comment>
<feature type="transmembrane region" description="Helical" evidence="6">
    <location>
        <begin position="177"/>
        <end position="196"/>
    </location>
</feature>
<reference evidence="7 8" key="1">
    <citation type="journal article" date="2016" name="Nat. Commun.">
        <title>Thousands of microbial genomes shed light on interconnected biogeochemical processes in an aquifer system.</title>
        <authorList>
            <person name="Anantharaman K."/>
            <person name="Brown C.T."/>
            <person name="Hug L.A."/>
            <person name="Sharon I."/>
            <person name="Castelle C.J."/>
            <person name="Probst A.J."/>
            <person name="Thomas B.C."/>
            <person name="Singh A."/>
            <person name="Wilkins M.J."/>
            <person name="Karaoz U."/>
            <person name="Brodie E.L."/>
            <person name="Williams K.H."/>
            <person name="Hubbard S.S."/>
            <person name="Banfield J.F."/>
        </authorList>
    </citation>
    <scope>NUCLEOTIDE SEQUENCE [LARGE SCALE GENOMIC DNA]</scope>
</reference>
<feature type="transmembrane region" description="Helical" evidence="6">
    <location>
        <begin position="243"/>
        <end position="261"/>
    </location>
</feature>
<evidence type="ECO:0000256" key="5">
    <source>
        <dbReference type="ARBA" id="ARBA00023136"/>
    </source>
</evidence>
<feature type="transmembrane region" description="Helical" evidence="6">
    <location>
        <begin position="109"/>
        <end position="131"/>
    </location>
</feature>
<feature type="transmembrane region" description="Helical" evidence="6">
    <location>
        <begin position="324"/>
        <end position="347"/>
    </location>
</feature>
<feature type="transmembrane region" description="Helical" evidence="6">
    <location>
        <begin position="387"/>
        <end position="405"/>
    </location>
</feature>
<dbReference type="Proteomes" id="UP000176846">
    <property type="component" value="Unassembled WGS sequence"/>
</dbReference>
<dbReference type="InterPro" id="IPR050833">
    <property type="entry name" value="Poly_Biosynth_Transport"/>
</dbReference>
<feature type="transmembrane region" description="Helical" evidence="6">
    <location>
        <begin position="281"/>
        <end position="303"/>
    </location>
</feature>
<dbReference type="Pfam" id="PF01943">
    <property type="entry name" value="Polysacc_synt"/>
    <property type="match status" value="1"/>
</dbReference>
<evidence type="ECO:0000256" key="4">
    <source>
        <dbReference type="ARBA" id="ARBA00022989"/>
    </source>
</evidence>
<dbReference type="EMBL" id="MGEK01000039">
    <property type="protein sequence ID" value="OGL80299.1"/>
    <property type="molecule type" value="Genomic_DNA"/>
</dbReference>
<keyword evidence="2" id="KW-1003">Cell membrane</keyword>
<protein>
    <recommendedName>
        <fullName evidence="9">Polysaccharide biosynthesis protein C-terminal domain-containing protein</fullName>
    </recommendedName>
</protein>
<feature type="transmembrane region" description="Helical" evidence="6">
    <location>
        <begin position="411"/>
        <end position="432"/>
    </location>
</feature>
<gene>
    <name evidence="7" type="ORF">A2936_02940</name>
</gene>
<sequence>MWVFQSINLLGNRIINRAHVFVFGKDIGSDMVRFVRNMSYMGLGAIVSGVILFVVQVVAVRVLGPEEYGKVALVFTAANFLPLFMLMGLQASVIKYLPEYKEQQNIQTMVISTGVAGGIFFMGIFAILFVVARDMMARLFDIPFGIVTIAIVYSVFTAVKLGAESILKGMLQFRTQAVMDVLYSVITFFVFFGLFLSKRLMLTFVDYLITFSVGLLVYALTVFMRNKQYIRVSSFDRKTLKTLLHYGFYSIVGSISLFILWGSDRFFLNKFLDIRSVGIYAVYYGASLMILGRFISVFMKVFLPTASSSQDKAGLDRKLNRLMKVTFFPLFLFNAFIIYILLLIYGKDYPVDVVWIFLFAFNAILYTFINAKGSLLVSEGVRGQRFYSVWSVSMAFLVFILNLFMIPAFGIAGAILSVIIVSLLFLIGLSLYSRRILVDMNGSGNAADIVRILAPH</sequence>
<name>A0A1F7UPW9_9BACT</name>
<comment type="subcellular location">
    <subcellularLocation>
        <location evidence="1">Cell membrane</location>
        <topology evidence="1">Multi-pass membrane protein</topology>
    </subcellularLocation>
</comment>
<feature type="transmembrane region" description="Helical" evidence="6">
    <location>
        <begin position="137"/>
        <end position="156"/>
    </location>
</feature>
<accession>A0A1F7UPW9</accession>
<feature type="transmembrane region" description="Helical" evidence="6">
    <location>
        <begin position="40"/>
        <end position="59"/>
    </location>
</feature>
<evidence type="ECO:0000256" key="1">
    <source>
        <dbReference type="ARBA" id="ARBA00004651"/>
    </source>
</evidence>
<proteinExistence type="predicted"/>
<dbReference type="PANTHER" id="PTHR30250:SF11">
    <property type="entry name" value="O-ANTIGEN TRANSPORTER-RELATED"/>
    <property type="match status" value="1"/>
</dbReference>
<evidence type="ECO:0000256" key="6">
    <source>
        <dbReference type="SAM" id="Phobius"/>
    </source>
</evidence>
<dbReference type="GO" id="GO:0005886">
    <property type="term" value="C:plasma membrane"/>
    <property type="evidence" value="ECO:0007669"/>
    <property type="project" value="UniProtKB-SubCell"/>
</dbReference>
<feature type="transmembrane region" description="Helical" evidence="6">
    <location>
        <begin position="202"/>
        <end position="223"/>
    </location>
</feature>
<evidence type="ECO:0000313" key="8">
    <source>
        <dbReference type="Proteomes" id="UP000176846"/>
    </source>
</evidence>
<dbReference type="InterPro" id="IPR002797">
    <property type="entry name" value="Polysacc_synth"/>
</dbReference>
<keyword evidence="4 6" id="KW-1133">Transmembrane helix</keyword>
<evidence type="ECO:0000256" key="3">
    <source>
        <dbReference type="ARBA" id="ARBA00022692"/>
    </source>
</evidence>
<feature type="transmembrane region" description="Helical" evidence="6">
    <location>
        <begin position="353"/>
        <end position="375"/>
    </location>
</feature>
<keyword evidence="3 6" id="KW-0812">Transmembrane</keyword>
<feature type="transmembrane region" description="Helical" evidence="6">
    <location>
        <begin position="71"/>
        <end position="97"/>
    </location>
</feature>
<evidence type="ECO:0000256" key="2">
    <source>
        <dbReference type="ARBA" id="ARBA00022475"/>
    </source>
</evidence>
<keyword evidence="5 6" id="KW-0472">Membrane</keyword>